<proteinExistence type="predicted"/>
<evidence type="ECO:0000259" key="1">
    <source>
        <dbReference type="Pfam" id="PF04784"/>
    </source>
</evidence>
<dbReference type="Pfam" id="PF04784">
    <property type="entry name" value="DUF547"/>
    <property type="match status" value="1"/>
</dbReference>
<evidence type="ECO:0000313" key="3">
    <source>
        <dbReference type="Proteomes" id="UP000778797"/>
    </source>
</evidence>
<dbReference type="EMBL" id="JAFMPT010000007">
    <property type="protein sequence ID" value="MCC1484365.1"/>
    <property type="molecule type" value="Genomic_DNA"/>
</dbReference>
<keyword evidence="3" id="KW-1185">Reference proteome</keyword>
<dbReference type="RefSeq" id="WP_227476812.1">
    <property type="nucleotide sequence ID" value="NZ_JAFMPT010000007.1"/>
</dbReference>
<feature type="domain" description="DUF547" evidence="1">
    <location>
        <begin position="52"/>
        <end position="166"/>
    </location>
</feature>
<reference evidence="3" key="1">
    <citation type="submission" date="2021-03" db="EMBL/GenBank/DDBJ databases">
        <title>Genome of Cognatishimia sp. F0-27.</title>
        <authorList>
            <person name="Ping X."/>
        </authorList>
    </citation>
    <scope>NUCLEOTIDE SEQUENCE [LARGE SCALE GENOMIC DNA]</scope>
    <source>
        <strain evidence="3">E313</strain>
    </source>
</reference>
<accession>A0ABS8EMP1</accession>
<dbReference type="PANTHER" id="PTHR46361:SF3">
    <property type="entry name" value="ELECTRON CARRIER_ PROTEIN DISULFIDE OXIDOREDUCTASE"/>
    <property type="match status" value="1"/>
</dbReference>
<dbReference type="Proteomes" id="UP000778797">
    <property type="component" value="Unassembled WGS sequence"/>
</dbReference>
<evidence type="ECO:0000313" key="2">
    <source>
        <dbReference type="EMBL" id="MCC1484365.1"/>
    </source>
</evidence>
<dbReference type="InterPro" id="IPR006869">
    <property type="entry name" value="DUF547"/>
</dbReference>
<reference evidence="3" key="2">
    <citation type="submission" date="2023-07" db="EMBL/GenBank/DDBJ databases">
        <title>Genome of Winogradskyella sp. E313.</title>
        <authorList>
            <person name="Zhou Y."/>
        </authorList>
    </citation>
    <scope>NUCLEOTIDE SEQUENCE [LARGE SCALE GENOMIC DNA]</scope>
    <source>
        <strain evidence="3">E313</strain>
    </source>
</reference>
<dbReference type="PANTHER" id="PTHR46361">
    <property type="entry name" value="ELECTRON CARRIER/ PROTEIN DISULFIDE OXIDOREDUCTASE"/>
    <property type="match status" value="1"/>
</dbReference>
<name>A0ABS8EMP1_9FLAO</name>
<sequence length="217" mass="25476">MDVFLLSQNFSKQLKIAKNNYLQGDVVIVDQFETYINAFKAMDLNLLDNDLKKKAFFINLYNGFTSYLIIKEGVKKSVKEIPDFFKIPIITLNQYTFSLDDIEHGLLRKNARKHILPNDKRLQFMVDNLDYRIHFALNCGALSCPPIANYTLANIDAELNLATSVFTENEFIIDDKTQTIMCSEIFIWYKEDFSNMYLDHPKFKDYSVIKRPYSWFL</sequence>
<organism evidence="2 3">
    <name type="scientific">Winogradskyella immobilis</name>
    <dbReference type="NCBI Taxonomy" id="2816852"/>
    <lineage>
        <taxon>Bacteria</taxon>
        <taxon>Pseudomonadati</taxon>
        <taxon>Bacteroidota</taxon>
        <taxon>Flavobacteriia</taxon>
        <taxon>Flavobacteriales</taxon>
        <taxon>Flavobacteriaceae</taxon>
        <taxon>Winogradskyella</taxon>
    </lineage>
</organism>
<comment type="caution">
    <text evidence="2">The sequence shown here is derived from an EMBL/GenBank/DDBJ whole genome shotgun (WGS) entry which is preliminary data.</text>
</comment>
<gene>
    <name evidence="2" type="ORF">J1C55_07190</name>
</gene>
<protein>
    <submittedName>
        <fullName evidence="2">DUF547 domain-containing protein</fullName>
    </submittedName>
</protein>